<proteinExistence type="predicted"/>
<sequence length="258" mass="29299">MGYFCIADCMSPTVESLVSVPHAVHVHKHLNGSSSMDAGYYNSSECETPGALLNCQSGPDSNTTLVGEPSNNEITEDINAHLSHEQYRRLQLPIPEMIDEDTEYEFGDDLSWEASETMAASAYDSCCGDDLDLESLDLENNFVCKVHIALSKGQWVWCCCYFDVDGHHIQKRFDTNNISFETCKLLAIQCRRNAERNFHNNWIQRHKRLLEMESIPNDIPESFGVMLARLKNALDARNCKRCRIDVVQDILFHSLSNQ</sequence>
<dbReference type="KEGG" id="bdw:94337544"/>
<protein>
    <submittedName>
        <fullName evidence="1">Uncharacterized protein</fullName>
    </submittedName>
</protein>
<organism evidence="1 2">
    <name type="scientific">Babesia duncani</name>
    <dbReference type="NCBI Taxonomy" id="323732"/>
    <lineage>
        <taxon>Eukaryota</taxon>
        <taxon>Sar</taxon>
        <taxon>Alveolata</taxon>
        <taxon>Apicomplexa</taxon>
        <taxon>Aconoidasida</taxon>
        <taxon>Piroplasmida</taxon>
        <taxon>Babesiidae</taxon>
        <taxon>Babesia</taxon>
    </lineage>
</organism>
<keyword evidence="2" id="KW-1185">Reference proteome</keyword>
<dbReference type="Proteomes" id="UP001214638">
    <property type="component" value="Unassembled WGS sequence"/>
</dbReference>
<gene>
    <name evidence="1" type="ORF">BdWA1_003247</name>
</gene>
<comment type="caution">
    <text evidence="1">The sequence shown here is derived from an EMBL/GenBank/DDBJ whole genome shotgun (WGS) entry which is preliminary data.</text>
</comment>
<evidence type="ECO:0000313" key="1">
    <source>
        <dbReference type="EMBL" id="KAK2195570.1"/>
    </source>
</evidence>
<accession>A0AAD9PIZ9</accession>
<dbReference type="RefSeq" id="XP_067802413.1">
    <property type="nucleotide sequence ID" value="XM_067948262.1"/>
</dbReference>
<reference evidence="1" key="1">
    <citation type="journal article" date="2023" name="Nat. Microbiol.">
        <title>Babesia duncani multi-omics identifies virulence factors and drug targets.</title>
        <authorList>
            <person name="Singh P."/>
            <person name="Lonardi S."/>
            <person name="Liang Q."/>
            <person name="Vydyam P."/>
            <person name="Khabirova E."/>
            <person name="Fang T."/>
            <person name="Gihaz S."/>
            <person name="Thekkiniath J."/>
            <person name="Munshi M."/>
            <person name="Abel S."/>
            <person name="Ciampossin L."/>
            <person name="Batugedara G."/>
            <person name="Gupta M."/>
            <person name="Lu X.M."/>
            <person name="Lenz T."/>
            <person name="Chakravarty S."/>
            <person name="Cornillot E."/>
            <person name="Hu Y."/>
            <person name="Ma W."/>
            <person name="Gonzalez L.M."/>
            <person name="Sanchez S."/>
            <person name="Estrada K."/>
            <person name="Sanchez-Flores A."/>
            <person name="Montero E."/>
            <person name="Harb O.S."/>
            <person name="Le Roch K.G."/>
            <person name="Mamoun C.B."/>
        </authorList>
    </citation>
    <scope>NUCLEOTIDE SEQUENCE</scope>
    <source>
        <strain evidence="1">WA1</strain>
    </source>
</reference>
<dbReference type="AlphaFoldDB" id="A0AAD9PIZ9"/>
<evidence type="ECO:0000313" key="2">
    <source>
        <dbReference type="Proteomes" id="UP001214638"/>
    </source>
</evidence>
<dbReference type="GeneID" id="94337544"/>
<name>A0AAD9PIZ9_9APIC</name>
<dbReference type="EMBL" id="JALLKP010000004">
    <property type="protein sequence ID" value="KAK2195570.1"/>
    <property type="molecule type" value="Genomic_DNA"/>
</dbReference>